<dbReference type="EMBL" id="JAAXYO010000028">
    <property type="protein sequence ID" value="MBU2786826.1"/>
    <property type="molecule type" value="Genomic_DNA"/>
</dbReference>
<keyword evidence="3" id="KW-1185">Reference proteome</keyword>
<gene>
    <name evidence="2" type="ORF">HFQ13_01130</name>
</gene>
<dbReference type="AlphaFoldDB" id="A0AAE2YMI7"/>
<feature type="transmembrane region" description="Helical" evidence="1">
    <location>
        <begin position="21"/>
        <end position="41"/>
    </location>
</feature>
<organism evidence="2 3">
    <name type="scientific">Igneacidithiobacillus copahuensis</name>
    <dbReference type="NCBI Taxonomy" id="2724909"/>
    <lineage>
        <taxon>Bacteria</taxon>
        <taxon>Pseudomonadati</taxon>
        <taxon>Pseudomonadota</taxon>
        <taxon>Acidithiobacillia</taxon>
        <taxon>Acidithiobacillales</taxon>
        <taxon>Acidithiobacillaceae</taxon>
        <taxon>Igneacidithiobacillus</taxon>
    </lineage>
</organism>
<keyword evidence="1" id="KW-1133">Transmembrane helix</keyword>
<comment type="caution">
    <text evidence="2">The sequence shown here is derived from an EMBL/GenBank/DDBJ whole genome shotgun (WGS) entry which is preliminary data.</text>
</comment>
<accession>A0AAE2YMI7</accession>
<proteinExistence type="predicted"/>
<keyword evidence="1" id="KW-0812">Transmembrane</keyword>
<sequence length="188" mass="21503">METSERIRPKRDWRRGWGGPFLVFLAFVLFTLWWLGVFTSASVQEITSPALHYVYRQYDGSYAGLDRQREKWIKELPADWRQGSSLTLIEKESGMQGKDNRVEARLGVLLTASPSTLPKGWQEGQWTSQRVAAVDLQANSAIASWKGYAALHSWCKRNGITPRYPLVELLGPGDRYRLWMPLSTSSRP</sequence>
<evidence type="ECO:0000313" key="3">
    <source>
        <dbReference type="Proteomes" id="UP001197378"/>
    </source>
</evidence>
<protein>
    <recommendedName>
        <fullName evidence="4">GyrI-like small molecule binding domain-containing protein</fullName>
    </recommendedName>
</protein>
<evidence type="ECO:0000256" key="1">
    <source>
        <dbReference type="SAM" id="Phobius"/>
    </source>
</evidence>
<evidence type="ECO:0000313" key="2">
    <source>
        <dbReference type="EMBL" id="MBU2786826.1"/>
    </source>
</evidence>
<dbReference type="RefSeq" id="WP_215870690.1">
    <property type="nucleotide sequence ID" value="NZ_JAAXYO010000028.1"/>
</dbReference>
<name>A0AAE2YMI7_9PROT</name>
<keyword evidence="1" id="KW-0472">Membrane</keyword>
<reference evidence="2" key="1">
    <citation type="journal article" date="2021" name="ISME J.">
        <title>Genomic evolution of the class Acidithiobacillia: deep-branching Proteobacteria living in extreme acidic conditions.</title>
        <authorList>
            <person name="Moya-Beltran A."/>
            <person name="Beard S."/>
            <person name="Rojas-Villalobos C."/>
            <person name="Issotta F."/>
            <person name="Gallardo Y."/>
            <person name="Ulloa R."/>
            <person name="Giaveno A."/>
            <person name="Degli Esposti M."/>
            <person name="Johnson D.B."/>
            <person name="Quatrini R."/>
        </authorList>
    </citation>
    <scope>NUCLEOTIDE SEQUENCE</scope>
    <source>
        <strain evidence="2">VAN18-1</strain>
    </source>
</reference>
<evidence type="ECO:0008006" key="4">
    <source>
        <dbReference type="Google" id="ProtNLM"/>
    </source>
</evidence>
<dbReference type="Proteomes" id="UP001197378">
    <property type="component" value="Unassembled WGS sequence"/>
</dbReference>